<dbReference type="OrthoDB" id="10388769at2759"/>
<name>A0A811K0N7_9BILA</name>
<dbReference type="EMBL" id="CAJFDH010000002">
    <property type="protein sequence ID" value="CAD5209004.1"/>
    <property type="molecule type" value="Genomic_DNA"/>
</dbReference>
<sequence length="144" mass="16458">MPNLETPISQDTPDELDDVLENLKHGQEPEAIQDIETLGLMKDVLSKKEFYMAFKFVMDRLTGKAKKYAMEQQQKHSLWIQNLNMALAELSQESVAVLIKLDEIYRNDEQSLTEEENRMSDVVNAASTDVKNDLKKLGFKLPGL</sequence>
<dbReference type="Proteomes" id="UP000614601">
    <property type="component" value="Unassembled WGS sequence"/>
</dbReference>
<dbReference type="AlphaFoldDB" id="A0A811K0N7"/>
<reference evidence="1" key="1">
    <citation type="submission" date="2020-09" db="EMBL/GenBank/DDBJ databases">
        <authorList>
            <person name="Kikuchi T."/>
        </authorList>
    </citation>
    <scope>NUCLEOTIDE SEQUENCE</scope>
    <source>
        <strain evidence="1">SH1</strain>
    </source>
</reference>
<keyword evidence="2" id="KW-1185">Reference proteome</keyword>
<dbReference type="EMBL" id="CAJFCW020000002">
    <property type="protein sequence ID" value="CAG9088240.1"/>
    <property type="molecule type" value="Genomic_DNA"/>
</dbReference>
<accession>A0A811K0N7</accession>
<organism evidence="1 2">
    <name type="scientific">Bursaphelenchus okinawaensis</name>
    <dbReference type="NCBI Taxonomy" id="465554"/>
    <lineage>
        <taxon>Eukaryota</taxon>
        <taxon>Metazoa</taxon>
        <taxon>Ecdysozoa</taxon>
        <taxon>Nematoda</taxon>
        <taxon>Chromadorea</taxon>
        <taxon>Rhabditida</taxon>
        <taxon>Tylenchina</taxon>
        <taxon>Tylenchomorpha</taxon>
        <taxon>Aphelenchoidea</taxon>
        <taxon>Aphelenchoididae</taxon>
        <taxon>Bursaphelenchus</taxon>
    </lineage>
</organism>
<proteinExistence type="predicted"/>
<dbReference type="Proteomes" id="UP000783686">
    <property type="component" value="Unassembled WGS sequence"/>
</dbReference>
<comment type="caution">
    <text evidence="1">The sequence shown here is derived from an EMBL/GenBank/DDBJ whole genome shotgun (WGS) entry which is preliminary data.</text>
</comment>
<protein>
    <submittedName>
        <fullName evidence="1">Uncharacterized protein</fullName>
    </submittedName>
</protein>
<evidence type="ECO:0000313" key="2">
    <source>
        <dbReference type="Proteomes" id="UP000614601"/>
    </source>
</evidence>
<evidence type="ECO:0000313" key="1">
    <source>
        <dbReference type="EMBL" id="CAD5209004.1"/>
    </source>
</evidence>
<gene>
    <name evidence="1" type="ORF">BOKJ2_LOCUS2463</name>
</gene>